<evidence type="ECO:0000256" key="2">
    <source>
        <dbReference type="ARBA" id="ARBA00022723"/>
    </source>
</evidence>
<dbReference type="GO" id="GO:0008270">
    <property type="term" value="F:zinc ion binding"/>
    <property type="evidence" value="ECO:0007669"/>
    <property type="project" value="UniProtKB-KW"/>
</dbReference>
<dbReference type="SUPFAM" id="SSF54695">
    <property type="entry name" value="POZ domain"/>
    <property type="match status" value="1"/>
</dbReference>
<feature type="domain" description="C2H2-type" evidence="10">
    <location>
        <begin position="807"/>
        <end position="835"/>
    </location>
</feature>
<comment type="subcellular location">
    <subcellularLocation>
        <location evidence="1">Nucleus</location>
    </subcellularLocation>
</comment>
<evidence type="ECO:0000256" key="1">
    <source>
        <dbReference type="ARBA" id="ARBA00004123"/>
    </source>
</evidence>
<feature type="domain" description="C2H2-type" evidence="10">
    <location>
        <begin position="870"/>
        <end position="897"/>
    </location>
</feature>
<reference evidence="11" key="1">
    <citation type="journal article" date="2023" name="Mol. Biol. Evol.">
        <title>Third-Generation Sequencing Reveals the Adaptive Role of the Epigenome in Three Deep-Sea Polychaetes.</title>
        <authorList>
            <person name="Perez M."/>
            <person name="Aroh O."/>
            <person name="Sun Y."/>
            <person name="Lan Y."/>
            <person name="Juniper S.K."/>
            <person name="Young C.R."/>
            <person name="Angers B."/>
            <person name="Qian P.Y."/>
        </authorList>
    </citation>
    <scope>NUCLEOTIDE SEQUENCE</scope>
    <source>
        <strain evidence="11">R07B-5</strain>
    </source>
</reference>
<keyword evidence="5" id="KW-0862">Zinc</keyword>
<dbReference type="PROSITE" id="PS00028">
    <property type="entry name" value="ZINC_FINGER_C2H2_1"/>
    <property type="match status" value="6"/>
</dbReference>
<feature type="region of interest" description="Disordered" evidence="8">
    <location>
        <begin position="543"/>
        <end position="564"/>
    </location>
</feature>
<feature type="region of interest" description="Disordered" evidence="8">
    <location>
        <begin position="216"/>
        <end position="331"/>
    </location>
</feature>
<feature type="domain" description="C2H2-type" evidence="10">
    <location>
        <begin position="682"/>
        <end position="709"/>
    </location>
</feature>
<feature type="compositionally biased region" description="Low complexity" evidence="8">
    <location>
        <begin position="319"/>
        <end position="331"/>
    </location>
</feature>
<dbReference type="InterPro" id="IPR000210">
    <property type="entry name" value="BTB/POZ_dom"/>
</dbReference>
<keyword evidence="12" id="KW-1185">Reference proteome</keyword>
<feature type="compositionally biased region" description="Polar residues" evidence="8">
    <location>
        <begin position="284"/>
        <end position="314"/>
    </location>
</feature>
<feature type="domain" description="C2H2-type" evidence="10">
    <location>
        <begin position="749"/>
        <end position="778"/>
    </location>
</feature>
<feature type="domain" description="C2H2-type" evidence="10">
    <location>
        <begin position="779"/>
        <end position="806"/>
    </location>
</feature>
<evidence type="ECO:0000313" key="12">
    <source>
        <dbReference type="Proteomes" id="UP001209878"/>
    </source>
</evidence>
<feature type="compositionally biased region" description="Low complexity" evidence="8">
    <location>
        <begin position="543"/>
        <end position="554"/>
    </location>
</feature>
<dbReference type="FunFam" id="3.30.160.60:FF:000446">
    <property type="entry name" value="Zinc finger protein"/>
    <property type="match status" value="1"/>
</dbReference>
<dbReference type="SMART" id="SM00225">
    <property type="entry name" value="BTB"/>
    <property type="match status" value="1"/>
</dbReference>
<organism evidence="11 12">
    <name type="scientific">Ridgeia piscesae</name>
    <name type="common">Tubeworm</name>
    <dbReference type="NCBI Taxonomy" id="27915"/>
    <lineage>
        <taxon>Eukaryota</taxon>
        <taxon>Metazoa</taxon>
        <taxon>Spiralia</taxon>
        <taxon>Lophotrochozoa</taxon>
        <taxon>Annelida</taxon>
        <taxon>Polychaeta</taxon>
        <taxon>Sedentaria</taxon>
        <taxon>Canalipalpata</taxon>
        <taxon>Sabellida</taxon>
        <taxon>Siboglinidae</taxon>
        <taxon>Ridgeia</taxon>
    </lineage>
</organism>
<dbReference type="GO" id="GO:0000981">
    <property type="term" value="F:DNA-binding transcription factor activity, RNA polymerase II-specific"/>
    <property type="evidence" value="ECO:0007669"/>
    <property type="project" value="TreeGrafter"/>
</dbReference>
<dbReference type="GO" id="GO:0000978">
    <property type="term" value="F:RNA polymerase II cis-regulatory region sequence-specific DNA binding"/>
    <property type="evidence" value="ECO:0007669"/>
    <property type="project" value="TreeGrafter"/>
</dbReference>
<dbReference type="CDD" id="cd18186">
    <property type="entry name" value="BTB_POZ_ZBTB_KLHL-like"/>
    <property type="match status" value="1"/>
</dbReference>
<dbReference type="Gene3D" id="3.30.160.60">
    <property type="entry name" value="Classic Zinc Finger"/>
    <property type="match status" value="5"/>
</dbReference>
<feature type="domain" description="C2H2-type" evidence="10">
    <location>
        <begin position="927"/>
        <end position="959"/>
    </location>
</feature>
<dbReference type="Proteomes" id="UP001209878">
    <property type="component" value="Unassembled WGS sequence"/>
</dbReference>
<evidence type="ECO:0000256" key="8">
    <source>
        <dbReference type="SAM" id="MobiDB-lite"/>
    </source>
</evidence>
<evidence type="ECO:0000256" key="7">
    <source>
        <dbReference type="PROSITE-ProRule" id="PRU00042"/>
    </source>
</evidence>
<dbReference type="SUPFAM" id="SSF57667">
    <property type="entry name" value="beta-beta-alpha zinc fingers"/>
    <property type="match status" value="5"/>
</dbReference>
<dbReference type="PANTHER" id="PTHR24388:SF54">
    <property type="entry name" value="PROTEIN ESCARGOT"/>
    <property type="match status" value="1"/>
</dbReference>
<comment type="caution">
    <text evidence="11">The sequence shown here is derived from an EMBL/GenBank/DDBJ whole genome shotgun (WGS) entry which is preliminary data.</text>
</comment>
<dbReference type="PANTHER" id="PTHR24388">
    <property type="entry name" value="ZINC FINGER PROTEIN"/>
    <property type="match status" value="1"/>
</dbReference>
<feature type="domain" description="C2H2-type" evidence="10">
    <location>
        <begin position="898"/>
        <end position="925"/>
    </location>
</feature>
<proteinExistence type="predicted"/>
<dbReference type="EMBL" id="JAODUO010000237">
    <property type="protein sequence ID" value="KAK2185424.1"/>
    <property type="molecule type" value="Genomic_DNA"/>
</dbReference>
<protein>
    <submittedName>
        <fullName evidence="11">Uncharacterized protein</fullName>
    </submittedName>
</protein>
<dbReference type="PROSITE" id="PS50157">
    <property type="entry name" value="ZINC_FINGER_C2H2_2"/>
    <property type="match status" value="7"/>
</dbReference>
<gene>
    <name evidence="11" type="ORF">NP493_237g03039</name>
</gene>
<keyword evidence="4 7" id="KW-0863">Zinc-finger</keyword>
<dbReference type="Pfam" id="PF00096">
    <property type="entry name" value="zf-C2H2"/>
    <property type="match status" value="1"/>
</dbReference>
<feature type="region of interest" description="Disordered" evidence="8">
    <location>
        <begin position="421"/>
        <end position="446"/>
    </location>
</feature>
<dbReference type="Gene3D" id="3.30.710.10">
    <property type="entry name" value="Potassium Channel Kv1.1, Chain A"/>
    <property type="match status" value="1"/>
</dbReference>
<dbReference type="InterPro" id="IPR036236">
    <property type="entry name" value="Znf_C2H2_sf"/>
</dbReference>
<evidence type="ECO:0000256" key="4">
    <source>
        <dbReference type="ARBA" id="ARBA00022771"/>
    </source>
</evidence>
<dbReference type="SMART" id="SM00355">
    <property type="entry name" value="ZnF_C2H2"/>
    <property type="match status" value="11"/>
</dbReference>
<evidence type="ECO:0000256" key="3">
    <source>
        <dbReference type="ARBA" id="ARBA00022737"/>
    </source>
</evidence>
<dbReference type="InterPro" id="IPR050527">
    <property type="entry name" value="Snail/Krueppel_Znf"/>
</dbReference>
<feature type="compositionally biased region" description="Polar residues" evidence="8">
    <location>
        <begin position="243"/>
        <end position="278"/>
    </location>
</feature>
<feature type="domain" description="BTB" evidence="9">
    <location>
        <begin position="132"/>
        <end position="184"/>
    </location>
</feature>
<feature type="compositionally biased region" description="Basic and acidic residues" evidence="8">
    <location>
        <begin position="421"/>
        <end position="436"/>
    </location>
</feature>
<evidence type="ECO:0000313" key="11">
    <source>
        <dbReference type="EMBL" id="KAK2185424.1"/>
    </source>
</evidence>
<sequence length="1285" mass="142410">MTQPEQVPDHMTGHVTDGCVSHFRDAFAELALLQQHAMFCDITLFVCEDTKTANVDSQSSVDVSLPANTESSRLYQPQIICGYAKAVTSVKLGHVQQSQKEQEVTACRVDTDSTIFRPQPTHSNRMSTITCVHAHKVVLAACSKVLQSELMHDSNRSEMLIQTSYEALSAIIDFMYTGKLALTQDSVNAVHARCQAWHMPTAINICEQFKKEQEQKEAMLKQTPSATQQTETPVRRTRGRPPSSKSATKVTDTVRSSRTKVTGSVQSPMTKVTVSVKSPRTKVTDSVQSPKTNMTDSIQSSRTKVTDSVQSPKTEVTDSVRSPRTRSVSLRSVSPLPVKTAQKRRGRKKDDCTLIDDRIVGGADRGADVVAAAGSGSGVVEEGSINADVDAMGSGTCVDTTGCKAGIEGSKGSGACVMETEPRKEEGSLGDVVERDMPDDDADDETHTEVEVEKEKSHAYCLRPEIKRKHDPDDSVTPSKTRKVCRNIVLENVLVIKGTRSKKSVHYTKTPAEIGHIQRHGFHADYLDLSLFADASEQQLKKGASAKTKSGGAKSKLKLQSGAESTVVKDDSVAEKELGAVSIGLPQDGSYDVDRVMEMFLKEDTYSKQPQDTAIPEEVGTKKQGDKDHNYVVAQNDNLKQKGKQHGCRTCRRCHKRFRTTLQYRSHLDKCPVALACPRKHYHCRQCDVSFAAHTDYHKHRRMHIEMSKQHKPYMCNQCDFKCRVETRLVEHMYRQHGFPLENSGFEVYVCSVEGCGYQSILRNVMKHHQTRHSQERPFMCEFCGTKFKSKVTLRTHTRIHTNERMFKCTYCDSAYIQRVGLLNHIKSKHERTNEFLCSQCPFVTSLKPNLQNHMFTAHDILPSEKTKVYQCEYCGLKTLRKSEYTNHMRRHSGVKSFACDVCSHKFYTQAEINNHKKRHLNNPPKHTCPYENCNFAVFEKSKLQQHIRIRHTEKGLKPWTCYICDYRTDLKGNLTKHLRTVHHLVVQTNQKLCKVVSTTVAPSHGTSQVLTMTSCVNVNDLHMSKMVPPVDVLPRQPPTGGDDGVDVAGMPVGYLKVKECDMDSVCASPAVQSQGLMVGGDVGQVALPDMSRPMDTSNMRVIYSMTNLASSSAAASGDAATDLVMSSGVNNLPISSLSNLSSPSLATSTMPLTSLTPLPPISSSLGQLRHSALGGSLPVVPPVNMPYPQCVPVTSNSDLMPLPTTTLTPLITHIPPPIPTNILPTGQPQMTKDGGIGMMPILHMPADPNSGLYMYADNQLIPSQALSWEHASQDMTQYRQQTYK</sequence>
<evidence type="ECO:0000259" key="10">
    <source>
        <dbReference type="PROSITE" id="PS50157"/>
    </source>
</evidence>
<dbReference type="PROSITE" id="PS50097">
    <property type="entry name" value="BTB"/>
    <property type="match status" value="1"/>
</dbReference>
<dbReference type="InterPro" id="IPR013087">
    <property type="entry name" value="Znf_C2H2_type"/>
</dbReference>
<keyword evidence="3" id="KW-0677">Repeat</keyword>
<keyword evidence="6" id="KW-0539">Nucleus</keyword>
<evidence type="ECO:0000259" key="9">
    <source>
        <dbReference type="PROSITE" id="PS50097"/>
    </source>
</evidence>
<dbReference type="InterPro" id="IPR011333">
    <property type="entry name" value="SKP1/BTB/POZ_sf"/>
</dbReference>
<keyword evidence="2" id="KW-0479">Metal-binding</keyword>
<evidence type="ECO:0000256" key="5">
    <source>
        <dbReference type="ARBA" id="ARBA00022833"/>
    </source>
</evidence>
<evidence type="ECO:0000256" key="6">
    <source>
        <dbReference type="ARBA" id="ARBA00023242"/>
    </source>
</evidence>
<feature type="compositionally biased region" description="Polar residues" evidence="8">
    <location>
        <begin position="222"/>
        <end position="232"/>
    </location>
</feature>
<name>A0AAD9NZT0_RIDPI</name>
<accession>A0AAD9NZT0</accession>
<dbReference type="Pfam" id="PF00651">
    <property type="entry name" value="BTB"/>
    <property type="match status" value="1"/>
</dbReference>